<dbReference type="AlphaFoldDB" id="A0A5E4NFS1"/>
<reference evidence="4 5" key="1">
    <citation type="submission" date="2019-08" db="EMBL/GenBank/DDBJ databases">
        <authorList>
            <person name="Alioto T."/>
            <person name="Alioto T."/>
            <person name="Gomez Garrido J."/>
        </authorList>
    </citation>
    <scope>NUCLEOTIDE SEQUENCE [LARGE SCALE GENOMIC DNA]</scope>
</reference>
<keyword evidence="1" id="KW-0812">Transmembrane</keyword>
<feature type="transmembrane region" description="Helical" evidence="1">
    <location>
        <begin position="142"/>
        <end position="163"/>
    </location>
</feature>
<dbReference type="Proteomes" id="UP000325440">
    <property type="component" value="Unassembled WGS sequence"/>
</dbReference>
<dbReference type="EMBL" id="CABPRJ010001903">
    <property type="protein sequence ID" value="VVC40372.1"/>
    <property type="molecule type" value="Genomic_DNA"/>
</dbReference>
<name>A0A5E4NFS1_9HEMI</name>
<keyword evidence="1" id="KW-0472">Membrane</keyword>
<evidence type="ECO:0000313" key="4">
    <source>
        <dbReference type="EMBL" id="VVC40372.1"/>
    </source>
</evidence>
<dbReference type="Pfam" id="PF01683">
    <property type="entry name" value="EB"/>
    <property type="match status" value="1"/>
</dbReference>
<evidence type="ECO:0000256" key="2">
    <source>
        <dbReference type="SAM" id="SignalP"/>
    </source>
</evidence>
<evidence type="ECO:0000259" key="3">
    <source>
        <dbReference type="Pfam" id="PF01683"/>
    </source>
</evidence>
<keyword evidence="2" id="KW-0732">Signal</keyword>
<evidence type="ECO:0000256" key="1">
    <source>
        <dbReference type="SAM" id="Phobius"/>
    </source>
</evidence>
<keyword evidence="5" id="KW-1185">Reference proteome</keyword>
<gene>
    <name evidence="4" type="ORF">CINCED_3A017208</name>
</gene>
<proteinExistence type="predicted"/>
<feature type="signal peptide" evidence="2">
    <location>
        <begin position="1"/>
        <end position="27"/>
    </location>
</feature>
<dbReference type="PROSITE" id="PS51257">
    <property type="entry name" value="PROKAR_LIPOPROTEIN"/>
    <property type="match status" value="1"/>
</dbReference>
<dbReference type="InterPro" id="IPR006149">
    <property type="entry name" value="EB_dom"/>
</dbReference>
<protein>
    <submittedName>
        <fullName evidence="4">EB domain</fullName>
    </submittedName>
</protein>
<evidence type="ECO:0000313" key="5">
    <source>
        <dbReference type="Proteomes" id="UP000325440"/>
    </source>
</evidence>
<feature type="chain" id="PRO_5023075136" evidence="2">
    <location>
        <begin position="28"/>
        <end position="164"/>
    </location>
</feature>
<accession>A0A5E4NFS1</accession>
<feature type="domain" description="EB" evidence="3">
    <location>
        <begin position="78"/>
        <end position="139"/>
    </location>
</feature>
<dbReference type="OrthoDB" id="8193455at2759"/>
<organism evidence="4 5">
    <name type="scientific">Cinara cedri</name>
    <dbReference type="NCBI Taxonomy" id="506608"/>
    <lineage>
        <taxon>Eukaryota</taxon>
        <taxon>Metazoa</taxon>
        <taxon>Ecdysozoa</taxon>
        <taxon>Arthropoda</taxon>
        <taxon>Hexapoda</taxon>
        <taxon>Insecta</taxon>
        <taxon>Pterygota</taxon>
        <taxon>Neoptera</taxon>
        <taxon>Paraneoptera</taxon>
        <taxon>Hemiptera</taxon>
        <taxon>Sternorrhyncha</taxon>
        <taxon>Aphidomorpha</taxon>
        <taxon>Aphidoidea</taxon>
        <taxon>Aphididae</taxon>
        <taxon>Lachninae</taxon>
        <taxon>Cinara</taxon>
    </lineage>
</organism>
<keyword evidence="1" id="KW-1133">Transmembrane helix</keyword>
<sequence>MRPPIRTSVAAVCVIVVALSSCFGCDASEIASRSKRGVVPGNAASRPKDMCRSDTFCKQWPKTSCAKDPVDGIQRCLCADQSHPINKDCITTPQGLGMQCELDVQCIQLAYCALNASDPATEMKICQCRDEFKEEDGTCSGGLRTILSLYLAILVAIVLQFNYY</sequence>